<dbReference type="Gene3D" id="3.30.1330.40">
    <property type="entry name" value="RutC-like"/>
    <property type="match status" value="1"/>
</dbReference>
<evidence type="ECO:0000313" key="1">
    <source>
        <dbReference type="EMBL" id="MBA8953780.1"/>
    </source>
</evidence>
<dbReference type="PANTHER" id="PTHR43857:SF1">
    <property type="entry name" value="YJGH FAMILY PROTEIN"/>
    <property type="match status" value="1"/>
</dbReference>
<dbReference type="AlphaFoldDB" id="A0A7W3LT41"/>
<keyword evidence="2" id="KW-1185">Reference proteome</keyword>
<gene>
    <name evidence="1" type="ORF">HNR61_005433</name>
</gene>
<name>A0A7W3LT41_ACTNM</name>
<dbReference type="Pfam" id="PF01042">
    <property type="entry name" value="Ribonuc_L-PSP"/>
    <property type="match status" value="1"/>
</dbReference>
<reference evidence="1 2" key="1">
    <citation type="submission" date="2020-08" db="EMBL/GenBank/DDBJ databases">
        <title>Genomic Encyclopedia of Type Strains, Phase IV (KMG-IV): sequencing the most valuable type-strain genomes for metagenomic binning, comparative biology and taxonomic classification.</title>
        <authorList>
            <person name="Goeker M."/>
        </authorList>
    </citation>
    <scope>NUCLEOTIDE SEQUENCE [LARGE SCALE GENOMIC DNA]</scope>
    <source>
        <strain evidence="1 2">DSM 44197</strain>
    </source>
</reference>
<dbReference type="EMBL" id="JACJIA010000007">
    <property type="protein sequence ID" value="MBA8953780.1"/>
    <property type="molecule type" value="Genomic_DNA"/>
</dbReference>
<sequence>MIERITSGGPWEDTFGYSRAVLAGDLALVAGCTATVDGQVVHVGDPFEQARTAFQIALWSLERLGLGRDDVVRTRMYITDVAHSADVGRAHELLFGGVRPVSTILVVAGLLDPRMLVEVEVEAYRGDA</sequence>
<evidence type="ECO:0000313" key="2">
    <source>
        <dbReference type="Proteomes" id="UP000572680"/>
    </source>
</evidence>
<dbReference type="CDD" id="cd06154">
    <property type="entry name" value="YjgF_YER057c_UK114_like_6"/>
    <property type="match status" value="1"/>
</dbReference>
<dbReference type="PANTHER" id="PTHR43857">
    <property type="entry name" value="BLR7761 PROTEIN"/>
    <property type="match status" value="1"/>
</dbReference>
<accession>A0A7W3LT41</accession>
<protein>
    <submittedName>
        <fullName evidence="1">Enamine deaminase RidA (YjgF/YER057c/UK114 family)</fullName>
    </submittedName>
</protein>
<comment type="caution">
    <text evidence="1">The sequence shown here is derived from an EMBL/GenBank/DDBJ whole genome shotgun (WGS) entry which is preliminary data.</text>
</comment>
<proteinExistence type="predicted"/>
<dbReference type="Proteomes" id="UP000572680">
    <property type="component" value="Unassembled WGS sequence"/>
</dbReference>
<organism evidence="1 2">
    <name type="scientific">Actinomadura namibiensis</name>
    <dbReference type="NCBI Taxonomy" id="182080"/>
    <lineage>
        <taxon>Bacteria</taxon>
        <taxon>Bacillati</taxon>
        <taxon>Actinomycetota</taxon>
        <taxon>Actinomycetes</taxon>
        <taxon>Streptosporangiales</taxon>
        <taxon>Thermomonosporaceae</taxon>
        <taxon>Actinomadura</taxon>
    </lineage>
</organism>
<dbReference type="InterPro" id="IPR035959">
    <property type="entry name" value="RutC-like_sf"/>
</dbReference>
<dbReference type="InterPro" id="IPR006175">
    <property type="entry name" value="YjgF/YER057c/UK114"/>
</dbReference>
<dbReference type="SUPFAM" id="SSF55298">
    <property type="entry name" value="YjgF-like"/>
    <property type="match status" value="1"/>
</dbReference>
<dbReference type="RefSeq" id="WP_182845931.1">
    <property type="nucleotide sequence ID" value="NZ_BAAALP010000117.1"/>
</dbReference>